<feature type="domain" description="Rod shape-determining protein MreC beta-barrel core" evidence="6">
    <location>
        <begin position="113"/>
        <end position="206"/>
    </location>
</feature>
<dbReference type="InterPro" id="IPR007221">
    <property type="entry name" value="MreC"/>
</dbReference>
<keyword evidence="3" id="KW-0133">Cell shape</keyword>
<feature type="domain" description="Rod shape-determining protein MreC beta-barrel core" evidence="6">
    <location>
        <begin position="294"/>
        <end position="351"/>
    </location>
</feature>
<dbReference type="GO" id="GO:0005886">
    <property type="term" value="C:plasma membrane"/>
    <property type="evidence" value="ECO:0007669"/>
    <property type="project" value="TreeGrafter"/>
</dbReference>
<dbReference type="InterPro" id="IPR042177">
    <property type="entry name" value="Cell/Rod_1"/>
</dbReference>
<evidence type="ECO:0000256" key="1">
    <source>
        <dbReference type="ARBA" id="ARBA00009369"/>
    </source>
</evidence>
<name>A0A0U5J6K8_9BACT</name>
<dbReference type="Gene3D" id="2.40.10.350">
    <property type="entry name" value="Rod shape-determining protein MreC, domain 2"/>
    <property type="match status" value="1"/>
</dbReference>
<dbReference type="GO" id="GO:0008360">
    <property type="term" value="P:regulation of cell shape"/>
    <property type="evidence" value="ECO:0007669"/>
    <property type="project" value="UniProtKB-KW"/>
</dbReference>
<dbReference type="PANTHER" id="PTHR34138:SF1">
    <property type="entry name" value="CELL SHAPE-DETERMINING PROTEIN MREC"/>
    <property type="match status" value="1"/>
</dbReference>
<dbReference type="STRING" id="389348.PNK_0050"/>
<dbReference type="Proteomes" id="UP000069902">
    <property type="component" value="Chromosome cPNK"/>
</dbReference>
<dbReference type="PATRIC" id="fig|389348.3.peg.58"/>
<dbReference type="EMBL" id="LN879502">
    <property type="protein sequence ID" value="CUI15689.1"/>
    <property type="molecule type" value="Genomic_DNA"/>
</dbReference>
<evidence type="ECO:0000313" key="7">
    <source>
        <dbReference type="EMBL" id="CUI15689.1"/>
    </source>
</evidence>
<dbReference type="InParanoid" id="A0A0U5J6K8"/>
<evidence type="ECO:0000256" key="3">
    <source>
        <dbReference type="ARBA" id="ARBA00022960"/>
    </source>
</evidence>
<evidence type="ECO:0000256" key="5">
    <source>
        <dbReference type="SAM" id="Coils"/>
    </source>
</evidence>
<gene>
    <name evidence="7" type="primary">mreC</name>
    <name evidence="7" type="ORF">PNK_0050</name>
</gene>
<evidence type="ECO:0000313" key="8">
    <source>
        <dbReference type="Proteomes" id="UP000069902"/>
    </source>
</evidence>
<proteinExistence type="inferred from homology"/>
<organism evidence="7 8">
    <name type="scientific">Candidatus Protochlamydia naegleriophila</name>
    <dbReference type="NCBI Taxonomy" id="389348"/>
    <lineage>
        <taxon>Bacteria</taxon>
        <taxon>Pseudomonadati</taxon>
        <taxon>Chlamydiota</taxon>
        <taxon>Chlamydiia</taxon>
        <taxon>Parachlamydiales</taxon>
        <taxon>Parachlamydiaceae</taxon>
        <taxon>Candidatus Protochlamydia</taxon>
    </lineage>
</organism>
<evidence type="ECO:0000259" key="6">
    <source>
        <dbReference type="Pfam" id="PF04085"/>
    </source>
</evidence>
<dbReference type="Pfam" id="PF04085">
    <property type="entry name" value="MreC"/>
    <property type="match status" value="2"/>
</dbReference>
<dbReference type="InterPro" id="IPR055342">
    <property type="entry name" value="MreC_beta-barrel_core"/>
</dbReference>
<dbReference type="Gene3D" id="2.40.10.340">
    <property type="entry name" value="Rod shape-determining protein MreC, domain 1"/>
    <property type="match status" value="1"/>
</dbReference>
<dbReference type="InterPro" id="IPR042175">
    <property type="entry name" value="Cell/Rod_MreC_2"/>
</dbReference>
<protein>
    <recommendedName>
        <fullName evidence="2">Cell shape-determining protein MreC</fullName>
    </recommendedName>
    <alternativeName>
        <fullName evidence="4">Cell shape protein MreC</fullName>
    </alternativeName>
</protein>
<keyword evidence="5" id="KW-0175">Coiled coil</keyword>
<sequence length="364" mass="40612">MRGRSIAFFAPLWDKLLIAKHFILHPFQPTPSLTALSLEEINQKLELENQLLSNELAHLHQLFYHQQNLQNQLNTLASITSKEAQALLPEYQKIQQRLARNLKLQIQAVPARVLFRSFDTWNNSLWINVGEADNPATGSKIIVNNSPVLIGEAVVGVIDYVGQHQSRVRLITDSGLAPSVRAARGGEQDVLVEEQVEALLNQLQRKKVKSMPSIDQEQLSKLLKNLKDSLQPQKKTWYLAKGQLQGSRRPIGRGDAFILKGTGFNYDFDDEEGGGRDLRTGKPLNEQGSTVPILKMHDLLVTTGMDGVFPPGLKVATINKIHLLKEGDYFYEIEAKPLAPHLQGLSLVFVIPPVGYEPADSAKN</sequence>
<keyword evidence="8" id="KW-1185">Reference proteome</keyword>
<dbReference type="AlphaFoldDB" id="A0A0U5J6K8"/>
<evidence type="ECO:0000256" key="4">
    <source>
        <dbReference type="ARBA" id="ARBA00032089"/>
    </source>
</evidence>
<reference evidence="8" key="1">
    <citation type="submission" date="2015-09" db="EMBL/GenBank/DDBJ databases">
        <authorList>
            <person name="Bertelli C."/>
        </authorList>
    </citation>
    <scope>NUCLEOTIDE SEQUENCE [LARGE SCALE GENOMIC DNA]</scope>
    <source>
        <strain evidence="8">KNic</strain>
    </source>
</reference>
<comment type="similarity">
    <text evidence="1">Belongs to the MreC family.</text>
</comment>
<accession>A0A0U5J6K8</accession>
<evidence type="ECO:0000256" key="2">
    <source>
        <dbReference type="ARBA" id="ARBA00013855"/>
    </source>
</evidence>
<dbReference type="PANTHER" id="PTHR34138">
    <property type="entry name" value="CELL SHAPE-DETERMINING PROTEIN MREC"/>
    <property type="match status" value="1"/>
</dbReference>
<dbReference type="KEGG" id="pnl:PNK_0050"/>
<feature type="coiled-coil region" evidence="5">
    <location>
        <begin position="35"/>
        <end position="62"/>
    </location>
</feature>